<evidence type="ECO:0000256" key="1">
    <source>
        <dbReference type="SAM" id="SignalP"/>
    </source>
</evidence>
<name>A0A8B7NSL2_HYAAZ</name>
<dbReference type="AlphaFoldDB" id="A0A8B7NSL2"/>
<organism evidence="2 3">
    <name type="scientific">Hyalella azteca</name>
    <name type="common">Amphipod</name>
    <dbReference type="NCBI Taxonomy" id="294128"/>
    <lineage>
        <taxon>Eukaryota</taxon>
        <taxon>Metazoa</taxon>
        <taxon>Ecdysozoa</taxon>
        <taxon>Arthropoda</taxon>
        <taxon>Crustacea</taxon>
        <taxon>Multicrustacea</taxon>
        <taxon>Malacostraca</taxon>
        <taxon>Eumalacostraca</taxon>
        <taxon>Peracarida</taxon>
        <taxon>Amphipoda</taxon>
        <taxon>Senticaudata</taxon>
        <taxon>Talitrida</taxon>
        <taxon>Talitroidea</taxon>
        <taxon>Hyalellidae</taxon>
        <taxon>Hyalella</taxon>
    </lineage>
</organism>
<feature type="signal peptide" evidence="1">
    <location>
        <begin position="1"/>
        <end position="19"/>
    </location>
</feature>
<protein>
    <submittedName>
        <fullName evidence="3">Uncharacterized protein LOC108673425 isoform X1</fullName>
    </submittedName>
</protein>
<evidence type="ECO:0000313" key="3">
    <source>
        <dbReference type="RefSeq" id="XP_018016739.1"/>
    </source>
</evidence>
<dbReference type="GeneID" id="108673425"/>
<gene>
    <name evidence="3" type="primary">LOC108673425</name>
</gene>
<reference evidence="3" key="1">
    <citation type="submission" date="2025-08" db="UniProtKB">
        <authorList>
            <consortium name="RefSeq"/>
        </authorList>
    </citation>
    <scope>IDENTIFICATION</scope>
    <source>
        <tissue evidence="3">Whole organism</tissue>
    </source>
</reference>
<evidence type="ECO:0000313" key="2">
    <source>
        <dbReference type="Proteomes" id="UP000694843"/>
    </source>
</evidence>
<feature type="chain" id="PRO_5034939722" evidence="1">
    <location>
        <begin position="20"/>
        <end position="258"/>
    </location>
</feature>
<proteinExistence type="predicted"/>
<sequence length="258" mass="26919">MATTALLLTLLVAASSATATELTSPRANEVIETYGLETSLRSSLFSTCIKQAASLTGSLWLVVVGQQEFFQVTSSSAQNITWQVADAATTLFACAQATVDAAKLMFKFNGGSCMIAMNGFYDPANQACDGQTVYISLYGESGCITPLGGFLDGQNITNDGMCYSTCVGTTVTLQDESEVVLPSDGAVSCIGTEAIPHILIVAESATFCAAATKCALLGLALAQVDTEENLNAVKTAAATKPEFLGERAIHRRCLGLHA</sequence>
<dbReference type="RefSeq" id="XP_018016739.1">
    <property type="nucleotide sequence ID" value="XM_018161250.2"/>
</dbReference>
<keyword evidence="1" id="KW-0732">Signal</keyword>
<accession>A0A8B7NSL2</accession>
<dbReference type="Proteomes" id="UP000694843">
    <property type="component" value="Unplaced"/>
</dbReference>
<dbReference type="KEGG" id="hazt:108673425"/>
<keyword evidence="2" id="KW-1185">Reference proteome</keyword>